<name>A0ABW8BWJ5_9GAMM</name>
<dbReference type="InterPro" id="IPR040727">
    <property type="entry name" value="NAPRTase_N"/>
</dbReference>
<comment type="pathway">
    <text evidence="1 7 8">Cofactor biosynthesis; NAD(+) biosynthesis; nicotinate D-ribonucleotide from nicotinate: step 1/1.</text>
</comment>
<dbReference type="GO" id="GO:0004516">
    <property type="term" value="F:nicotinate phosphoribosyltransferase activity"/>
    <property type="evidence" value="ECO:0007669"/>
    <property type="project" value="UniProtKB-EC"/>
</dbReference>
<dbReference type="Proteomes" id="UP001614338">
    <property type="component" value="Unassembled WGS sequence"/>
</dbReference>
<dbReference type="PIRSF" id="PIRSF000484">
    <property type="entry name" value="NAPRT"/>
    <property type="match status" value="1"/>
</dbReference>
<dbReference type="InterPro" id="IPR007229">
    <property type="entry name" value="Nic_PRibTrfase-Fam"/>
</dbReference>
<proteinExistence type="inferred from homology"/>
<comment type="similarity">
    <text evidence="2 7 8">Belongs to the NAPRTase family.</text>
</comment>
<dbReference type="Pfam" id="PF17767">
    <property type="entry name" value="NAPRTase_N"/>
    <property type="match status" value="1"/>
</dbReference>
<dbReference type="NCBIfam" id="NF003704">
    <property type="entry name" value="PRK05321.1"/>
    <property type="match status" value="1"/>
</dbReference>
<evidence type="ECO:0000256" key="1">
    <source>
        <dbReference type="ARBA" id="ARBA00004952"/>
    </source>
</evidence>
<evidence type="ECO:0000256" key="6">
    <source>
        <dbReference type="ARBA" id="ARBA00022642"/>
    </source>
</evidence>
<evidence type="ECO:0000256" key="3">
    <source>
        <dbReference type="ARBA" id="ARBA00013236"/>
    </source>
</evidence>
<dbReference type="GO" id="GO:0016757">
    <property type="term" value="F:glycosyltransferase activity"/>
    <property type="evidence" value="ECO:0007669"/>
    <property type="project" value="UniProtKB-KW"/>
</dbReference>
<comment type="catalytic activity">
    <reaction evidence="7 8">
        <text>5-phospho-alpha-D-ribose 1-diphosphate + nicotinate + ATP + H2O = nicotinate beta-D-ribonucleotide + ADP + phosphate + diphosphate</text>
        <dbReference type="Rhea" id="RHEA:36163"/>
        <dbReference type="ChEBI" id="CHEBI:15377"/>
        <dbReference type="ChEBI" id="CHEBI:30616"/>
        <dbReference type="ChEBI" id="CHEBI:32544"/>
        <dbReference type="ChEBI" id="CHEBI:33019"/>
        <dbReference type="ChEBI" id="CHEBI:43474"/>
        <dbReference type="ChEBI" id="CHEBI:57502"/>
        <dbReference type="ChEBI" id="CHEBI:58017"/>
        <dbReference type="ChEBI" id="CHEBI:456216"/>
        <dbReference type="EC" id="6.3.4.21"/>
    </reaction>
</comment>
<protein>
    <recommendedName>
        <fullName evidence="3 7">Nicotinate phosphoribosyltransferase</fullName>
        <shortName evidence="7">NAPRTase</shortName>
        <ecNumber evidence="3 7">6.3.4.21</ecNumber>
    </recommendedName>
</protein>
<dbReference type="EC" id="6.3.4.21" evidence="3 7"/>
<gene>
    <name evidence="7 11" type="primary">pncB</name>
    <name evidence="11" type="ORF">ACIGG6_11565</name>
</gene>
<accession>A0ABW8BWJ5</accession>
<evidence type="ECO:0000256" key="2">
    <source>
        <dbReference type="ARBA" id="ARBA00010897"/>
    </source>
</evidence>
<comment type="caution">
    <text evidence="11">The sequence shown here is derived from an EMBL/GenBank/DDBJ whole genome shotgun (WGS) entry which is preliminary data.</text>
</comment>
<dbReference type="InterPro" id="IPR006406">
    <property type="entry name" value="Nic_PRibTrfase"/>
</dbReference>
<comment type="PTM">
    <text evidence="7 8">Transiently phosphorylated on a His residue during the reaction cycle. Phosphorylation strongly increases the affinity for substrates and increases the rate of nicotinate D-ribonucleotide production. Dephosphorylation regenerates the low-affinity form of the enzyme, leading to product release.</text>
</comment>
<keyword evidence="6 7" id="KW-0662">Pyridine nucleotide biosynthesis</keyword>
<keyword evidence="12" id="KW-1185">Reference proteome</keyword>
<feature type="modified residue" description="Phosphohistidine; by autocatalysis" evidence="7">
    <location>
        <position position="213"/>
    </location>
</feature>
<evidence type="ECO:0000259" key="9">
    <source>
        <dbReference type="Pfam" id="PF04095"/>
    </source>
</evidence>
<evidence type="ECO:0000256" key="8">
    <source>
        <dbReference type="RuleBase" id="RU003838"/>
    </source>
</evidence>
<dbReference type="Gene3D" id="3.20.140.10">
    <property type="entry name" value="nicotinate phosphoribosyltransferase"/>
    <property type="match status" value="1"/>
</dbReference>
<dbReference type="HAMAP" id="MF_00570">
    <property type="entry name" value="NAPRTase"/>
    <property type="match status" value="1"/>
</dbReference>
<reference evidence="11 12" key="1">
    <citation type="submission" date="2024-10" db="EMBL/GenBank/DDBJ databases">
        <title>The Natural Products Discovery Center: Release of the First 8490 Sequenced Strains for Exploring Actinobacteria Biosynthetic Diversity.</title>
        <authorList>
            <person name="Kalkreuter E."/>
            <person name="Kautsar S.A."/>
            <person name="Yang D."/>
            <person name="Bader C.D."/>
            <person name="Teijaro C.N."/>
            <person name="Fluegel L."/>
            <person name="Davis C.M."/>
            <person name="Simpson J.R."/>
            <person name="Lauterbach L."/>
            <person name="Steele A.D."/>
            <person name="Gui C."/>
            <person name="Meng S."/>
            <person name="Li G."/>
            <person name="Viehrig K."/>
            <person name="Ye F."/>
            <person name="Su P."/>
            <person name="Kiefer A.F."/>
            <person name="Nichols A."/>
            <person name="Cepeda A.J."/>
            <person name="Yan W."/>
            <person name="Fan B."/>
            <person name="Jiang Y."/>
            <person name="Adhikari A."/>
            <person name="Zheng C.-J."/>
            <person name="Schuster L."/>
            <person name="Cowan T.M."/>
            <person name="Smanski M.J."/>
            <person name="Chevrette M.G."/>
            <person name="De Carvalho L.P.S."/>
            <person name="Shen B."/>
        </authorList>
    </citation>
    <scope>NUCLEOTIDE SEQUENCE [LARGE SCALE GENOMIC DNA]</scope>
    <source>
        <strain evidence="11 12">NPDC077409</strain>
    </source>
</reference>
<keyword evidence="11" id="KW-0808">Transferase</keyword>
<dbReference type="PANTHER" id="PTHR11098:SF1">
    <property type="entry name" value="NICOTINATE PHOSPHORIBOSYLTRANSFERASE"/>
    <property type="match status" value="1"/>
</dbReference>
<comment type="function">
    <text evidence="7 8">Catalyzes the synthesis of beta-nicotinate D-ribonucleotide from nicotinate and 5-phospho-D-ribose 1-phosphate at the expense of ATP.</text>
</comment>
<evidence type="ECO:0000313" key="11">
    <source>
        <dbReference type="EMBL" id="MFI8750622.1"/>
    </source>
</evidence>
<sequence>MLTSLLDNDFYKITMQNAVIKRFPYAHARYAFINRGEHAFPEGFGEALRGEVDRMATLRLSDEEKRYLQTTCPYLDPTYLDFLAGFRYDPSEVTIEQQGSELSVVMEGPWYRTILWEVPLMALISELWYQLRGVSVSEDDEALIEQRTREKIELYRQHGLKIAEFGTRRRFSFAVHDRVVKALRHYGGEAFSGTSNVLLAMRHGVKPIGTHAHEWFMFHGARFGFKMANSLALEHWVDVYRGDLGIALTDTFTTRAFFESFDKKFAKLFDGVRHDSGDPIEFADATIAHYQRLGINPLSKTIIFSDALTPEKVERIRAFCQGRIGMAFGIGTNFTNDIGVAPMNMVIKMVEARPEGQGWLPVVKLSDVPTKNTGDPEMIALAKRILSLGGKEDESPLI</sequence>
<dbReference type="PANTHER" id="PTHR11098">
    <property type="entry name" value="NICOTINATE PHOSPHORIBOSYLTRANSFERASE"/>
    <property type="match status" value="1"/>
</dbReference>
<evidence type="ECO:0000313" key="12">
    <source>
        <dbReference type="Proteomes" id="UP001614338"/>
    </source>
</evidence>
<dbReference type="NCBIfam" id="TIGR01514">
    <property type="entry name" value="NAPRTase"/>
    <property type="match status" value="1"/>
</dbReference>
<dbReference type="InterPro" id="IPR041525">
    <property type="entry name" value="N/Namide_PRibTrfase"/>
</dbReference>
<evidence type="ECO:0000256" key="4">
    <source>
        <dbReference type="ARBA" id="ARBA00022553"/>
    </source>
</evidence>
<feature type="domain" description="Nicotinate/nicotinamide phosphoribosyltransferase" evidence="9">
    <location>
        <begin position="161"/>
        <end position="386"/>
    </location>
</feature>
<evidence type="ECO:0000256" key="7">
    <source>
        <dbReference type="HAMAP-Rule" id="MF_00570"/>
    </source>
</evidence>
<dbReference type="EMBL" id="JBITWC010000017">
    <property type="protein sequence ID" value="MFI8750622.1"/>
    <property type="molecule type" value="Genomic_DNA"/>
</dbReference>
<feature type="domain" description="Nicotinate phosphoribosyltransferase N-terminal" evidence="10">
    <location>
        <begin position="6"/>
        <end position="125"/>
    </location>
</feature>
<evidence type="ECO:0000259" key="10">
    <source>
        <dbReference type="Pfam" id="PF17767"/>
    </source>
</evidence>
<dbReference type="InterPro" id="IPR036068">
    <property type="entry name" value="Nicotinate_pribotase-like_C"/>
</dbReference>
<keyword evidence="11" id="KW-0328">Glycosyltransferase</keyword>
<keyword evidence="4 7" id="KW-0597">Phosphoprotein</keyword>
<keyword evidence="5 7" id="KW-0436">Ligase</keyword>
<organism evidence="11 12">
    <name type="scientific">Vreelandella lionensis</name>
    <dbReference type="NCBI Taxonomy" id="1144478"/>
    <lineage>
        <taxon>Bacteria</taxon>
        <taxon>Pseudomonadati</taxon>
        <taxon>Pseudomonadota</taxon>
        <taxon>Gammaproteobacteria</taxon>
        <taxon>Oceanospirillales</taxon>
        <taxon>Halomonadaceae</taxon>
        <taxon>Vreelandella</taxon>
    </lineage>
</organism>
<evidence type="ECO:0000256" key="5">
    <source>
        <dbReference type="ARBA" id="ARBA00022598"/>
    </source>
</evidence>
<dbReference type="RefSeq" id="WP_399844570.1">
    <property type="nucleotide sequence ID" value="NZ_JBITWC010000017.1"/>
</dbReference>
<dbReference type="SUPFAM" id="SSF54675">
    <property type="entry name" value="Nicotinate/Quinolinate PRTase N-terminal domain-like"/>
    <property type="match status" value="1"/>
</dbReference>
<dbReference type="SUPFAM" id="SSF51690">
    <property type="entry name" value="Nicotinate/Quinolinate PRTase C-terminal domain-like"/>
    <property type="match status" value="1"/>
</dbReference>
<dbReference type="Pfam" id="PF04095">
    <property type="entry name" value="NAPRTase"/>
    <property type="match status" value="1"/>
</dbReference>